<evidence type="ECO:0000259" key="15">
    <source>
        <dbReference type="Pfam" id="PF00890"/>
    </source>
</evidence>
<evidence type="ECO:0000256" key="9">
    <source>
        <dbReference type="ARBA" id="ARBA00023002"/>
    </source>
</evidence>
<accession>A0A5J5IQF8</accession>
<dbReference type="PANTHER" id="PTHR42716">
    <property type="entry name" value="L-ASPARTATE OXIDASE"/>
    <property type="match status" value="1"/>
</dbReference>
<dbReference type="InterPro" id="IPR036188">
    <property type="entry name" value="FAD/NAD-bd_sf"/>
</dbReference>
<sequence length="514" mass="51963">MTRRVVVIGSGLAGLTCALHAAAAGCLVTVVTKAALGDGNTARAQGGIAAAVLPGDSPAAHASDTLGAGAGFAVESAVATLVAGASAVVRELVTRGVAFDRDATGVLRGGLEGAHSFARILHAGGDATGAAIQQALSAAVRDAPVELLEHAFATDVVVRGGRARGVEILVGGHRRTLPADAVVLATGGAGQLFEHTTNPAVATGDGIALALRAGAETADLEFVQFHPTALADGTLVSEAVRGEGAVLRDADGRRFALDAHPAGELAPRDVVARAIATAMARQHGAPVLLDATGIRPTRAETAAFLAERFPTVDAAVRARGWDWSREGVPVTPAAHYLMGGVTTDLDGRTSVPGLFAVGEVARTGVHGANRLASNSLLEAAVFGARAGLAVGDTGDTDGPGPVRMPAATVAGVAAVTGSTTPSALDRSPGPFSRPELQRLMWRDAGLARDAAGLERAAFQLERWHRSFVPDGSIAALEDGNLLSVARAVVAAAIARPTSLGAHHRSDDIRREEAA</sequence>
<comment type="pathway">
    <text evidence="2 13">Cofactor biosynthesis; NAD(+) biosynthesis; iminoaspartate from L-aspartate (oxidase route): step 1/1.</text>
</comment>
<feature type="domain" description="Fumarate reductase/succinate dehydrogenase flavoprotein-like C-terminal" evidence="16">
    <location>
        <begin position="434"/>
        <end position="511"/>
    </location>
</feature>
<keyword evidence="9 13" id="KW-0560">Oxidoreductase</keyword>
<keyword evidence="14" id="KW-0732">Signal</keyword>
<dbReference type="Gene3D" id="1.20.58.100">
    <property type="entry name" value="Fumarate reductase/succinate dehydrogenase flavoprotein-like, C-terminal domain"/>
    <property type="match status" value="1"/>
</dbReference>
<evidence type="ECO:0000256" key="5">
    <source>
        <dbReference type="ARBA" id="ARBA00021901"/>
    </source>
</evidence>
<evidence type="ECO:0000256" key="4">
    <source>
        <dbReference type="ARBA" id="ARBA00012173"/>
    </source>
</evidence>
<evidence type="ECO:0000259" key="16">
    <source>
        <dbReference type="Pfam" id="PF02910"/>
    </source>
</evidence>
<evidence type="ECO:0000313" key="18">
    <source>
        <dbReference type="Proteomes" id="UP000327039"/>
    </source>
</evidence>
<dbReference type="SUPFAM" id="SSF56425">
    <property type="entry name" value="Succinate dehydrogenase/fumarate reductase flavoprotein, catalytic domain"/>
    <property type="match status" value="1"/>
</dbReference>
<comment type="catalytic activity">
    <reaction evidence="11">
        <text>L-aspartate + O2 = iminosuccinate + H2O2</text>
        <dbReference type="Rhea" id="RHEA:25876"/>
        <dbReference type="ChEBI" id="CHEBI:15379"/>
        <dbReference type="ChEBI" id="CHEBI:16240"/>
        <dbReference type="ChEBI" id="CHEBI:29991"/>
        <dbReference type="ChEBI" id="CHEBI:77875"/>
        <dbReference type="EC" id="1.4.3.16"/>
    </reaction>
    <physiologicalReaction direction="left-to-right" evidence="11">
        <dbReference type="Rhea" id="RHEA:25877"/>
    </physiologicalReaction>
</comment>
<evidence type="ECO:0000256" key="12">
    <source>
        <dbReference type="NCBIfam" id="TIGR00551"/>
    </source>
</evidence>
<evidence type="ECO:0000256" key="7">
    <source>
        <dbReference type="ARBA" id="ARBA00022642"/>
    </source>
</evidence>
<protein>
    <recommendedName>
        <fullName evidence="5 12">L-aspartate oxidase</fullName>
        <ecNumber evidence="4 12">1.4.3.16</ecNumber>
    </recommendedName>
</protein>
<dbReference type="NCBIfam" id="TIGR00551">
    <property type="entry name" value="nadB"/>
    <property type="match status" value="1"/>
</dbReference>
<evidence type="ECO:0000256" key="10">
    <source>
        <dbReference type="ARBA" id="ARBA00029426"/>
    </source>
</evidence>
<keyword evidence="18" id="KW-1185">Reference proteome</keyword>
<keyword evidence="8 13" id="KW-0274">FAD</keyword>
<dbReference type="OrthoDB" id="9805351at2"/>
<evidence type="ECO:0000256" key="14">
    <source>
        <dbReference type="SAM" id="SignalP"/>
    </source>
</evidence>
<dbReference type="SUPFAM" id="SSF46977">
    <property type="entry name" value="Succinate dehydrogenase/fumarate reductase flavoprotein C-terminal domain"/>
    <property type="match status" value="1"/>
</dbReference>
<evidence type="ECO:0000256" key="1">
    <source>
        <dbReference type="ARBA" id="ARBA00001974"/>
    </source>
</evidence>
<dbReference type="Gene3D" id="3.90.700.10">
    <property type="entry name" value="Succinate dehydrogenase/fumarate reductase flavoprotein, catalytic domain"/>
    <property type="match status" value="1"/>
</dbReference>
<keyword evidence="7 13" id="KW-0662">Pyridine nucleotide biosynthesis</keyword>
<gene>
    <name evidence="17" type="primary">nadB</name>
    <name evidence="17" type="ORF">F6B42_06475</name>
</gene>
<comment type="cofactor">
    <cofactor evidence="1 13">
        <name>FAD</name>
        <dbReference type="ChEBI" id="CHEBI:57692"/>
    </cofactor>
</comment>
<dbReference type="PRINTS" id="PR00411">
    <property type="entry name" value="PNDRDTASEI"/>
</dbReference>
<dbReference type="PANTHER" id="PTHR42716:SF2">
    <property type="entry name" value="L-ASPARTATE OXIDASE, CHLOROPLASTIC"/>
    <property type="match status" value="1"/>
</dbReference>
<evidence type="ECO:0000256" key="6">
    <source>
        <dbReference type="ARBA" id="ARBA00022630"/>
    </source>
</evidence>
<dbReference type="InterPro" id="IPR003953">
    <property type="entry name" value="FAD-dep_OxRdtase_2_FAD-bd"/>
</dbReference>
<dbReference type="PROSITE" id="PS51257">
    <property type="entry name" value="PROKAR_LIPOPROTEIN"/>
    <property type="match status" value="1"/>
</dbReference>
<dbReference type="Pfam" id="PF02910">
    <property type="entry name" value="Succ_DH_flav_C"/>
    <property type="match status" value="1"/>
</dbReference>
<dbReference type="InterPro" id="IPR005288">
    <property type="entry name" value="NadB"/>
</dbReference>
<name>A0A5J5IQF8_9MICO</name>
<dbReference type="EC" id="1.4.3.16" evidence="4 12"/>
<dbReference type="FunFam" id="3.90.700.10:FF:000002">
    <property type="entry name" value="L-aspartate oxidase"/>
    <property type="match status" value="1"/>
</dbReference>
<feature type="signal peptide" evidence="14">
    <location>
        <begin position="1"/>
        <end position="21"/>
    </location>
</feature>
<dbReference type="InterPro" id="IPR037099">
    <property type="entry name" value="Fum_R/Succ_DH_flav-like_C_sf"/>
</dbReference>
<dbReference type="SUPFAM" id="SSF51905">
    <property type="entry name" value="FAD/NAD(P)-binding domain"/>
    <property type="match status" value="1"/>
</dbReference>
<reference evidence="18" key="1">
    <citation type="submission" date="2019-09" db="EMBL/GenBank/DDBJ databases">
        <title>Mumia zhuanghuii sp. nov. isolated from the intestinal contents of plateau pika (Ochotona curzoniae) in the Qinghai-Tibet plateau of China.</title>
        <authorList>
            <person name="Tian Z."/>
        </authorList>
    </citation>
    <scope>NUCLEOTIDE SEQUENCE [LARGE SCALE GENOMIC DNA]</scope>
    <source>
        <strain evidence="18">DSM 25564</strain>
    </source>
</reference>
<evidence type="ECO:0000256" key="11">
    <source>
        <dbReference type="ARBA" id="ARBA00048305"/>
    </source>
</evidence>
<dbReference type="EMBL" id="VYRZ01000002">
    <property type="protein sequence ID" value="KAA9086649.1"/>
    <property type="molecule type" value="Genomic_DNA"/>
</dbReference>
<feature type="chain" id="PRO_5038731593" description="L-aspartate oxidase" evidence="14">
    <location>
        <begin position="22"/>
        <end position="514"/>
    </location>
</feature>
<comment type="subcellular location">
    <subcellularLocation>
        <location evidence="13">Cytoplasm</location>
    </subcellularLocation>
</comment>
<proteinExistence type="inferred from homology"/>
<keyword evidence="6 13" id="KW-0285">Flavoprotein</keyword>
<evidence type="ECO:0000256" key="2">
    <source>
        <dbReference type="ARBA" id="ARBA00004950"/>
    </source>
</evidence>
<dbReference type="Gene3D" id="3.50.50.60">
    <property type="entry name" value="FAD/NAD(P)-binding domain"/>
    <property type="match status" value="1"/>
</dbReference>
<feature type="domain" description="FAD-dependent oxidoreductase 2 FAD-binding" evidence="15">
    <location>
        <begin position="5"/>
        <end position="376"/>
    </location>
</feature>
<dbReference type="Proteomes" id="UP000327039">
    <property type="component" value="Unassembled WGS sequence"/>
</dbReference>
<dbReference type="InterPro" id="IPR027477">
    <property type="entry name" value="Succ_DH/fumarate_Rdtase_cat_sf"/>
</dbReference>
<evidence type="ECO:0000256" key="13">
    <source>
        <dbReference type="RuleBase" id="RU362049"/>
    </source>
</evidence>
<dbReference type="AlphaFoldDB" id="A0A5J5IQF8"/>
<dbReference type="UniPathway" id="UPA00253">
    <property type="reaction ID" value="UER00326"/>
</dbReference>
<comment type="similarity">
    <text evidence="3 13">Belongs to the FAD-dependent oxidoreductase 2 family. NadB subfamily.</text>
</comment>
<dbReference type="Pfam" id="PF00890">
    <property type="entry name" value="FAD_binding_2"/>
    <property type="match status" value="1"/>
</dbReference>
<dbReference type="RefSeq" id="WP_150418822.1">
    <property type="nucleotide sequence ID" value="NZ_VYRZ01000002.1"/>
</dbReference>
<evidence type="ECO:0000256" key="3">
    <source>
        <dbReference type="ARBA" id="ARBA00008562"/>
    </source>
</evidence>
<evidence type="ECO:0000313" key="17">
    <source>
        <dbReference type="EMBL" id="KAA9086649.1"/>
    </source>
</evidence>
<dbReference type="GO" id="GO:0034628">
    <property type="term" value="P:'de novo' NAD+ biosynthetic process from L-aspartate"/>
    <property type="evidence" value="ECO:0007669"/>
    <property type="project" value="TreeGrafter"/>
</dbReference>
<dbReference type="GO" id="GO:0008734">
    <property type="term" value="F:L-aspartate oxidase activity"/>
    <property type="evidence" value="ECO:0007669"/>
    <property type="project" value="UniProtKB-UniRule"/>
</dbReference>
<organism evidence="17 18">
    <name type="scientific">Microbacterium radiodurans</name>
    <dbReference type="NCBI Taxonomy" id="661398"/>
    <lineage>
        <taxon>Bacteria</taxon>
        <taxon>Bacillati</taxon>
        <taxon>Actinomycetota</taxon>
        <taxon>Actinomycetes</taxon>
        <taxon>Micrococcales</taxon>
        <taxon>Microbacteriaceae</taxon>
        <taxon>Microbacterium</taxon>
    </lineage>
</organism>
<dbReference type="PRINTS" id="PR00368">
    <property type="entry name" value="FADPNR"/>
</dbReference>
<comment type="function">
    <text evidence="10">Catalyzes the oxidation of L-aspartate to iminoaspartate, the first step in the de novo biosynthesis of NAD(+).</text>
</comment>
<dbReference type="GO" id="GO:0033765">
    <property type="term" value="F:steroid dehydrogenase activity, acting on the CH-CH group of donors"/>
    <property type="evidence" value="ECO:0007669"/>
    <property type="project" value="UniProtKB-ARBA"/>
</dbReference>
<dbReference type="InterPro" id="IPR015939">
    <property type="entry name" value="Fum_Rdtase/Succ_DH_flav-like_C"/>
</dbReference>
<comment type="caution">
    <text evidence="17">The sequence shown here is derived from an EMBL/GenBank/DDBJ whole genome shotgun (WGS) entry which is preliminary data.</text>
</comment>
<dbReference type="GO" id="GO:0005737">
    <property type="term" value="C:cytoplasm"/>
    <property type="evidence" value="ECO:0007669"/>
    <property type="project" value="UniProtKB-SubCell"/>
</dbReference>
<evidence type="ECO:0000256" key="8">
    <source>
        <dbReference type="ARBA" id="ARBA00022827"/>
    </source>
</evidence>